<protein>
    <submittedName>
        <fullName evidence="1">Uncharacterized protein</fullName>
    </submittedName>
</protein>
<proteinExistence type="predicted"/>
<accession>A0ABN0RFM3</accession>
<evidence type="ECO:0000313" key="1">
    <source>
        <dbReference type="EMBL" id="EUJ32280.1"/>
    </source>
</evidence>
<reference evidence="1 2" key="1">
    <citation type="journal article" date="2014" name="Int. J. Syst. Evol. Microbiol.">
        <title>Listeria floridensis sp. nov., Listeria aquatica sp. nov., Listeria cornellensis sp. nov., Listeria riparia sp. nov. and Listeria grandensis sp. nov., from agricultural and natural environments.</title>
        <authorList>
            <person name="den Bakker H.C."/>
            <person name="Warchocki S."/>
            <person name="Wright E.M."/>
            <person name="Allred A.F."/>
            <person name="Ahlstrom C."/>
            <person name="Manuel C.S."/>
            <person name="Stasiewicz M.J."/>
            <person name="Burrell A."/>
            <person name="Roof S."/>
            <person name="Strawn L."/>
            <person name="Fortes E.D."/>
            <person name="Nightingale K.K."/>
            <person name="Kephart D."/>
            <person name="Wiedmann M."/>
        </authorList>
    </citation>
    <scope>NUCLEOTIDE SEQUENCE [LARGE SCALE GENOMIC DNA]</scope>
    <source>
        <strain evidence="1 2">FSL S10-1187</strain>
    </source>
</reference>
<comment type="caution">
    <text evidence="1">The sequence shown here is derived from an EMBL/GenBank/DDBJ whole genome shotgun (WGS) entry which is preliminary data.</text>
</comment>
<keyword evidence="2" id="KW-1185">Reference proteome</keyword>
<sequence length="52" mass="5950">MMKNKGFLDENIDVILSTLRMPLKSIDLPVLTISPLLTSQDIQKINYMLKES</sequence>
<organism evidence="1 2">
    <name type="scientific">Listeria floridensis FSL S10-1187</name>
    <dbReference type="NCBI Taxonomy" id="1265817"/>
    <lineage>
        <taxon>Bacteria</taxon>
        <taxon>Bacillati</taxon>
        <taxon>Bacillota</taxon>
        <taxon>Bacilli</taxon>
        <taxon>Bacillales</taxon>
        <taxon>Listeriaceae</taxon>
        <taxon>Listeria</taxon>
    </lineage>
</organism>
<name>A0ABN0RFM3_9LIST</name>
<dbReference type="Proteomes" id="UP000019249">
    <property type="component" value="Unassembled WGS sequence"/>
</dbReference>
<gene>
    <name evidence="1" type="ORF">MFLO_07027</name>
</gene>
<evidence type="ECO:0000313" key="2">
    <source>
        <dbReference type="Proteomes" id="UP000019249"/>
    </source>
</evidence>
<dbReference type="Gene3D" id="3.40.50.2300">
    <property type="match status" value="1"/>
</dbReference>
<dbReference type="EMBL" id="AODF01000012">
    <property type="protein sequence ID" value="EUJ32280.1"/>
    <property type="molecule type" value="Genomic_DNA"/>
</dbReference>